<dbReference type="PANTHER" id="PTHR12526:SF630">
    <property type="entry name" value="GLYCOSYLTRANSFERASE"/>
    <property type="match status" value="1"/>
</dbReference>
<dbReference type="SUPFAM" id="SSF53756">
    <property type="entry name" value="UDP-Glycosyltransferase/glycogen phosphorylase"/>
    <property type="match status" value="1"/>
</dbReference>
<feature type="domain" description="Glycosyl transferase family 1" evidence="1">
    <location>
        <begin position="195"/>
        <end position="331"/>
    </location>
</feature>
<name>A0ABT8WD90_9FLAO</name>
<dbReference type="PANTHER" id="PTHR12526">
    <property type="entry name" value="GLYCOSYLTRANSFERASE"/>
    <property type="match status" value="1"/>
</dbReference>
<sequence length="402" mass="45870">MKNILLILPYGGVGGMERLALNFYSCYKDKGYNVKALKFFGLESDIINFNEDELILSNKDLYAFNKLERIKFYLLTPIKIRRIIKTHNITHSISFGDLTNIFSALTYTNEKKIGSIHALKSVELSNNSIFSKLTRLSYKTSYRKFDKMVSISHAIKKDLIENCGYKFESNLKVIYNPHDTKTILELGQRQIEDNEEKLIFNKNVIVFLGRMSVQKSPWHLINAFSLLKEKKDVNLVFIGDGDKQVINIISKMIKHYSIEDSVYFMGRKSNPYKYLSKAKTLVLTSHYEGTPNVIIEAIALNIPVVSSNCTNGIAELMSLNHSEVISSNQNIEVESGIITPNVYKGIIGIPENTLNISEEERKVADALFEVINNENHKISVSKNSKKLTKKFDVDYVCDSYLE</sequence>
<dbReference type="GO" id="GO:0016757">
    <property type="term" value="F:glycosyltransferase activity"/>
    <property type="evidence" value="ECO:0007669"/>
    <property type="project" value="UniProtKB-KW"/>
</dbReference>
<proteinExistence type="predicted"/>
<dbReference type="EMBL" id="JAUOEK010000142">
    <property type="protein sequence ID" value="MDO5971128.1"/>
    <property type="molecule type" value="Genomic_DNA"/>
</dbReference>
<dbReference type="EC" id="2.4.-.-" evidence="3"/>
<accession>A0ABT8WD90</accession>
<dbReference type="Gene3D" id="3.40.50.2000">
    <property type="entry name" value="Glycogen Phosphorylase B"/>
    <property type="match status" value="2"/>
</dbReference>
<dbReference type="Pfam" id="PF13439">
    <property type="entry name" value="Glyco_transf_4"/>
    <property type="match status" value="1"/>
</dbReference>
<dbReference type="Proteomes" id="UP001176883">
    <property type="component" value="Unassembled WGS sequence"/>
</dbReference>
<evidence type="ECO:0000313" key="4">
    <source>
        <dbReference type="Proteomes" id="UP001176883"/>
    </source>
</evidence>
<dbReference type="InterPro" id="IPR001296">
    <property type="entry name" value="Glyco_trans_1"/>
</dbReference>
<dbReference type="RefSeq" id="WP_303278832.1">
    <property type="nucleotide sequence ID" value="NZ_JAUOEK010000142.1"/>
</dbReference>
<reference evidence="3" key="1">
    <citation type="submission" date="2023-07" db="EMBL/GenBank/DDBJ databases">
        <title>Two novel species in the genus Flavivirga.</title>
        <authorList>
            <person name="Kwon K."/>
        </authorList>
    </citation>
    <scope>NUCLEOTIDE SEQUENCE</scope>
    <source>
        <strain evidence="3">KCTC 52353</strain>
    </source>
</reference>
<comment type="caution">
    <text evidence="3">The sequence shown here is derived from an EMBL/GenBank/DDBJ whole genome shotgun (WGS) entry which is preliminary data.</text>
</comment>
<dbReference type="Pfam" id="PF00534">
    <property type="entry name" value="Glycos_transf_1"/>
    <property type="match status" value="1"/>
</dbReference>
<dbReference type="CDD" id="cd03811">
    <property type="entry name" value="GT4_GT28_WabH-like"/>
    <property type="match status" value="1"/>
</dbReference>
<organism evidence="3 4">
    <name type="scientific">Flavivirga aquimarina</name>
    <dbReference type="NCBI Taxonomy" id="2027862"/>
    <lineage>
        <taxon>Bacteria</taxon>
        <taxon>Pseudomonadati</taxon>
        <taxon>Bacteroidota</taxon>
        <taxon>Flavobacteriia</taxon>
        <taxon>Flavobacteriales</taxon>
        <taxon>Flavobacteriaceae</taxon>
        <taxon>Flavivirga</taxon>
    </lineage>
</organism>
<evidence type="ECO:0000313" key="3">
    <source>
        <dbReference type="EMBL" id="MDO5971128.1"/>
    </source>
</evidence>
<feature type="domain" description="Glycosyltransferase subfamily 4-like N-terminal" evidence="2">
    <location>
        <begin position="13"/>
        <end position="181"/>
    </location>
</feature>
<keyword evidence="4" id="KW-1185">Reference proteome</keyword>
<evidence type="ECO:0000259" key="1">
    <source>
        <dbReference type="Pfam" id="PF00534"/>
    </source>
</evidence>
<dbReference type="InterPro" id="IPR028098">
    <property type="entry name" value="Glyco_trans_4-like_N"/>
</dbReference>
<keyword evidence="3" id="KW-0328">Glycosyltransferase</keyword>
<gene>
    <name evidence="3" type="ORF">Q4Q35_15070</name>
</gene>
<keyword evidence="3" id="KW-0808">Transferase</keyword>
<protein>
    <submittedName>
        <fullName evidence="3">Glycosyltransferase</fullName>
        <ecNumber evidence="3">2.4.-.-</ecNumber>
    </submittedName>
</protein>
<evidence type="ECO:0000259" key="2">
    <source>
        <dbReference type="Pfam" id="PF13439"/>
    </source>
</evidence>